<evidence type="ECO:0000256" key="3">
    <source>
        <dbReference type="SAM" id="MobiDB-lite"/>
    </source>
</evidence>
<accession>A0A3D8MBB5</accession>
<keyword evidence="6" id="KW-1185">Reference proteome</keyword>
<dbReference type="Gene3D" id="1.10.3210.10">
    <property type="entry name" value="Hypothetical protein af1432"/>
    <property type="match status" value="1"/>
</dbReference>
<dbReference type="SMART" id="SM00471">
    <property type="entry name" value="HDc"/>
    <property type="match status" value="1"/>
</dbReference>
<dbReference type="NCBIfam" id="NF003701">
    <property type="entry name" value="PRK05318.1"/>
    <property type="match status" value="1"/>
</dbReference>
<dbReference type="NCBIfam" id="NF041026">
    <property type="entry name" value="antiphage_dGTPase"/>
    <property type="match status" value="1"/>
</dbReference>
<dbReference type="CDD" id="cd00077">
    <property type="entry name" value="HDc"/>
    <property type="match status" value="1"/>
</dbReference>
<dbReference type="RefSeq" id="WP_115592498.1">
    <property type="nucleotide sequence ID" value="NZ_QRHA01000003.1"/>
</dbReference>
<dbReference type="GO" id="GO:0008832">
    <property type="term" value="F:dGTPase activity"/>
    <property type="evidence" value="ECO:0007669"/>
    <property type="project" value="TreeGrafter"/>
</dbReference>
<feature type="domain" description="HD" evidence="4">
    <location>
        <begin position="55"/>
        <end position="247"/>
    </location>
</feature>
<evidence type="ECO:0000313" key="6">
    <source>
        <dbReference type="Proteomes" id="UP000256561"/>
    </source>
</evidence>
<dbReference type="OrthoDB" id="9803619at2"/>
<dbReference type="GO" id="GO:0006203">
    <property type="term" value="P:dGTP catabolic process"/>
    <property type="evidence" value="ECO:0007669"/>
    <property type="project" value="TreeGrafter"/>
</dbReference>
<feature type="compositionally biased region" description="Basic and acidic residues" evidence="3">
    <location>
        <begin position="11"/>
        <end position="21"/>
    </location>
</feature>
<gene>
    <name evidence="5" type="ORF">DXV75_05090</name>
</gene>
<dbReference type="HAMAP" id="MF_01212">
    <property type="entry name" value="dGTPase_type2"/>
    <property type="match status" value="1"/>
</dbReference>
<dbReference type="PANTHER" id="PTHR11373:SF40">
    <property type="entry name" value="DEOXYGUANOSINETRIPHOSPHATE TRIPHOSPHOHYDROLASE-LIKE PROTEIN 2"/>
    <property type="match status" value="1"/>
</dbReference>
<comment type="similarity">
    <text evidence="2">Belongs to the dGTPase family. Type 2 subfamily.</text>
</comment>
<evidence type="ECO:0000313" key="5">
    <source>
        <dbReference type="EMBL" id="RDV27600.1"/>
    </source>
</evidence>
<comment type="caution">
    <text evidence="5">The sequence shown here is derived from an EMBL/GenBank/DDBJ whole genome shotgun (WGS) entry which is preliminary data.</text>
</comment>
<evidence type="ECO:0000256" key="2">
    <source>
        <dbReference type="HAMAP-Rule" id="MF_01212"/>
    </source>
</evidence>
<protein>
    <recommendedName>
        <fullName evidence="2">Deoxyguanosinetriphosphate triphosphohydrolase-like protein</fullName>
    </recommendedName>
</protein>
<dbReference type="InterPro" id="IPR050135">
    <property type="entry name" value="dGTPase-like"/>
</dbReference>
<dbReference type="InterPro" id="IPR006261">
    <property type="entry name" value="dGTPase"/>
</dbReference>
<dbReference type="Pfam" id="PF13286">
    <property type="entry name" value="HD_assoc"/>
    <property type="match status" value="1"/>
</dbReference>
<reference evidence="6" key="1">
    <citation type="submission" date="2018-08" db="EMBL/GenBank/DDBJ databases">
        <authorList>
            <person name="Zhang J."/>
            <person name="Du Z.-J."/>
        </authorList>
    </citation>
    <scope>NUCLEOTIDE SEQUENCE [LARGE SCALE GENOMIC DNA]</scope>
    <source>
        <strain evidence="6">KCTC 52655</strain>
    </source>
</reference>
<dbReference type="PROSITE" id="PS51831">
    <property type="entry name" value="HD"/>
    <property type="match status" value="1"/>
</dbReference>
<dbReference type="NCBIfam" id="TIGR01353">
    <property type="entry name" value="dGTP_triPase"/>
    <property type="match status" value="1"/>
</dbReference>
<dbReference type="InterPro" id="IPR006674">
    <property type="entry name" value="HD_domain"/>
</dbReference>
<evidence type="ECO:0000259" key="4">
    <source>
        <dbReference type="PROSITE" id="PS51831"/>
    </source>
</evidence>
<dbReference type="InterPro" id="IPR023023">
    <property type="entry name" value="dNTPase_2"/>
</dbReference>
<dbReference type="Proteomes" id="UP000256561">
    <property type="component" value="Unassembled WGS sequence"/>
</dbReference>
<dbReference type="AlphaFoldDB" id="A0A3D8MBB5"/>
<evidence type="ECO:0000256" key="1">
    <source>
        <dbReference type="ARBA" id="ARBA00022801"/>
    </source>
</evidence>
<dbReference type="Pfam" id="PF01966">
    <property type="entry name" value="HD"/>
    <property type="match status" value="1"/>
</dbReference>
<dbReference type="SUPFAM" id="SSF109604">
    <property type="entry name" value="HD-domain/PDEase-like"/>
    <property type="match status" value="1"/>
</dbReference>
<dbReference type="EMBL" id="QRHA01000003">
    <property type="protein sequence ID" value="RDV27600.1"/>
    <property type="molecule type" value="Genomic_DNA"/>
</dbReference>
<proteinExistence type="inferred from homology"/>
<dbReference type="PANTHER" id="PTHR11373">
    <property type="entry name" value="DEOXYNUCLEOSIDE TRIPHOSPHATE TRIPHOSPHOHYDROLASE"/>
    <property type="match status" value="1"/>
</dbReference>
<organism evidence="5 6">
    <name type="scientific">Alteromonas aestuariivivens</name>
    <dbReference type="NCBI Taxonomy" id="1938339"/>
    <lineage>
        <taxon>Bacteria</taxon>
        <taxon>Pseudomonadati</taxon>
        <taxon>Pseudomonadota</taxon>
        <taxon>Gammaproteobacteria</taxon>
        <taxon>Alteromonadales</taxon>
        <taxon>Alteromonadaceae</taxon>
        <taxon>Alteromonas/Salinimonas group</taxon>
        <taxon>Alteromonas</taxon>
    </lineage>
</organism>
<feature type="region of interest" description="Disordered" evidence="3">
    <location>
        <begin position="1"/>
        <end position="21"/>
    </location>
</feature>
<name>A0A3D8MBB5_9ALTE</name>
<sequence>MWFERLQPRTQARDGDHRTPYQRDKARVLHSEAFRRLQAKTQVLGVGLSDFYRTRLTHSLEAAQIGTGIAAQLSAKYPLFSQDLGLDPTLIETLCLAHDIGHPPFGHGGEIALNFMMREHGGFEGNGQTFRIITQLEPYTASHGMNLCRRSILGLVKYPNFLDSLTDPCLLPRAPDTLRQVKAAQWQPAKGLFRCDQELLEWLLLPLNEADKTTFMAFNRQPGKHAKTSFKSFDCSIMELADDVAYGIHDLEDAIVMGMVNQTEFMEALVYPIKSLGTPWLSDNIEFLAKRLFSDHQYERKNAIGALVNAFITAIVIKQHQRFEHPLLDFQATLPELHFKALEHFKAFVYQKVIRKPEVQQLEYKGQQMVMALFETFASDPERLLPHTTRKRWSAAESHGSGMRIIADYISGMTDEFASRQYASLFTPRQGPGQSWDTTF</sequence>
<dbReference type="InterPro" id="IPR003607">
    <property type="entry name" value="HD/PDEase_dom"/>
</dbReference>
<dbReference type="InterPro" id="IPR026875">
    <property type="entry name" value="PHydrolase_assoc_dom"/>
</dbReference>
<keyword evidence="1 2" id="KW-0378">Hydrolase</keyword>